<dbReference type="SUPFAM" id="SSF55895">
    <property type="entry name" value="Ribonuclease Rh-like"/>
    <property type="match status" value="1"/>
</dbReference>
<dbReference type="Proteomes" id="UP000027471">
    <property type="component" value="Unassembled WGS sequence"/>
</dbReference>
<dbReference type="GO" id="GO:0033897">
    <property type="term" value="F:ribonuclease T2 activity"/>
    <property type="evidence" value="ECO:0007669"/>
    <property type="project" value="InterPro"/>
</dbReference>
<dbReference type="PANTHER" id="PTHR11240:SF22">
    <property type="entry name" value="RIBONUCLEASE T2"/>
    <property type="match status" value="1"/>
</dbReference>
<dbReference type="GO" id="GO:0006401">
    <property type="term" value="P:RNA catabolic process"/>
    <property type="evidence" value="ECO:0007669"/>
    <property type="project" value="UniProtKB-ARBA"/>
</dbReference>
<dbReference type="InterPro" id="IPR001568">
    <property type="entry name" value="RNase_T2-like"/>
</dbReference>
<dbReference type="InterPro" id="IPR018188">
    <property type="entry name" value="RNase_T2_His_AS_1"/>
</dbReference>
<gene>
    <name evidence="4" type="ORF">DT23_07630</name>
</gene>
<dbReference type="InterPro" id="IPR039378">
    <property type="entry name" value="RNase_T2_prok"/>
</dbReference>
<dbReference type="PANTHER" id="PTHR11240">
    <property type="entry name" value="RIBONUCLEASE T2"/>
    <property type="match status" value="1"/>
</dbReference>
<dbReference type="Gene3D" id="3.90.730.10">
    <property type="entry name" value="Ribonuclease T2-like"/>
    <property type="match status" value="1"/>
</dbReference>
<name>A0A074J9K1_9RHOB</name>
<dbReference type="AlphaFoldDB" id="A0A074J9K1"/>
<dbReference type="STRING" id="1353528.DT23_07630"/>
<dbReference type="RefSeq" id="WP_038133001.1">
    <property type="nucleotide sequence ID" value="NZ_AUNB01000073.1"/>
</dbReference>
<protein>
    <submittedName>
        <fullName evidence="4">Uncharacterized protein</fullName>
    </submittedName>
</protein>
<dbReference type="OrthoDB" id="4720638at2"/>
<dbReference type="Pfam" id="PF00445">
    <property type="entry name" value="Ribonuclease_T2"/>
    <property type="match status" value="1"/>
</dbReference>
<dbReference type="eggNOG" id="COG3719">
    <property type="taxonomic scope" value="Bacteria"/>
</dbReference>
<feature type="chain" id="PRO_5001696518" evidence="3">
    <location>
        <begin position="20"/>
        <end position="212"/>
    </location>
</feature>
<sequence>MKAIVLAVTLILSATLAHADGEKAGNFDYYVLSLSWSPTWCATTGDARHSPQCDARNDFSFVLHGLWPQNETGWPSYCHTVARDPSKAQTAAMEDIMGAPGTAWYQWKKHGRCAGLSASQYFETARKAYDSVVIPPVFAHLNRDVKLPAKVVEQAFLESNPDLHADEVTITCKQGRIQEVRVCLRKDLSPRRCGADTIRDCSLSGALMEKVR</sequence>
<organism evidence="4 5">
    <name type="scientific">Thioclava indica</name>
    <dbReference type="NCBI Taxonomy" id="1353528"/>
    <lineage>
        <taxon>Bacteria</taxon>
        <taxon>Pseudomonadati</taxon>
        <taxon>Pseudomonadota</taxon>
        <taxon>Alphaproteobacteria</taxon>
        <taxon>Rhodobacterales</taxon>
        <taxon>Paracoccaceae</taxon>
        <taxon>Thioclava</taxon>
    </lineage>
</organism>
<reference evidence="4 5" key="1">
    <citation type="journal article" date="2015" name="Antonie Van Leeuwenhoek">
        <title>Thioclava indica sp. nov., isolated from surface seawater of the Indian Ocean.</title>
        <authorList>
            <person name="Liu Y."/>
            <person name="Lai Q."/>
            <person name="Du J."/>
            <person name="Xu H."/>
            <person name="Jiang L."/>
            <person name="Shao Z."/>
        </authorList>
    </citation>
    <scope>NUCLEOTIDE SEQUENCE [LARGE SCALE GENOMIC DNA]</scope>
    <source>
        <strain evidence="4 5">DT23-4</strain>
    </source>
</reference>
<feature type="signal peptide" evidence="3">
    <location>
        <begin position="1"/>
        <end position="19"/>
    </location>
</feature>
<comment type="similarity">
    <text evidence="1 2">Belongs to the RNase T2 family.</text>
</comment>
<evidence type="ECO:0000256" key="1">
    <source>
        <dbReference type="ARBA" id="ARBA00007469"/>
    </source>
</evidence>
<dbReference type="GO" id="GO:0003723">
    <property type="term" value="F:RNA binding"/>
    <property type="evidence" value="ECO:0007669"/>
    <property type="project" value="InterPro"/>
</dbReference>
<keyword evidence="3" id="KW-0732">Signal</keyword>
<comment type="caution">
    <text evidence="4">The sequence shown here is derived from an EMBL/GenBank/DDBJ whole genome shotgun (WGS) entry which is preliminary data.</text>
</comment>
<evidence type="ECO:0000256" key="3">
    <source>
        <dbReference type="SAM" id="SignalP"/>
    </source>
</evidence>
<evidence type="ECO:0000313" key="5">
    <source>
        <dbReference type="Proteomes" id="UP000027471"/>
    </source>
</evidence>
<dbReference type="InterPro" id="IPR036430">
    <property type="entry name" value="RNase_T2-like_sf"/>
</dbReference>
<evidence type="ECO:0000313" key="4">
    <source>
        <dbReference type="EMBL" id="KEO53209.1"/>
    </source>
</evidence>
<dbReference type="PROSITE" id="PS00530">
    <property type="entry name" value="RNASE_T2_1"/>
    <property type="match status" value="1"/>
</dbReference>
<dbReference type="CDD" id="cd01062">
    <property type="entry name" value="RNase_T2_prok"/>
    <property type="match status" value="1"/>
</dbReference>
<proteinExistence type="inferred from homology"/>
<accession>A0A074J9K1</accession>
<dbReference type="EMBL" id="AUNB01000073">
    <property type="protein sequence ID" value="KEO53209.1"/>
    <property type="molecule type" value="Genomic_DNA"/>
</dbReference>
<evidence type="ECO:0000256" key="2">
    <source>
        <dbReference type="RuleBase" id="RU004328"/>
    </source>
</evidence>
<keyword evidence="5" id="KW-1185">Reference proteome</keyword>